<reference evidence="5 6" key="1">
    <citation type="journal article" date="2003" name="Nature">
        <title>The genome of a motile marine Synechococcus.</title>
        <authorList>
            <person name="Palenik B."/>
            <person name="Brahamsha B."/>
            <person name="Larimer F."/>
            <person name="Land M."/>
            <person name="Hauser L."/>
            <person name="Chain P."/>
            <person name="Lamerdin J."/>
            <person name="Regala W."/>
            <person name="Allen E.A."/>
            <person name="McCarren J."/>
            <person name="Paulsen I."/>
            <person name="Dufresne A."/>
            <person name="Partensky F."/>
            <person name="Webb E."/>
            <person name="Waterbury J."/>
        </authorList>
    </citation>
    <scope>NUCLEOTIDE SEQUENCE [LARGE SCALE GENOMIC DNA]</scope>
    <source>
        <strain evidence="5 6">WH8102</strain>
    </source>
</reference>
<comment type="cofactor">
    <cofactor evidence="1 3">
        <name>pyridoxal 5'-phosphate</name>
        <dbReference type="ChEBI" id="CHEBI:597326"/>
    </cofactor>
</comment>
<dbReference type="PANTHER" id="PTHR42885">
    <property type="entry name" value="HISTIDINOL-PHOSPHATE AMINOTRANSFERASE-RELATED"/>
    <property type="match status" value="1"/>
</dbReference>
<sequence>MDVEHRHGGNRASIATRLGCRPSDLLDASASLVPWTPRLPRLSRSIIRDYPDRSHNLLRCDLARLHGVPCELLLAGNGAAELFTWAARDAASSGPSLVPSPGFADYSRALGCWDGPWVRHQLPLSWSADRPQPIPQTPEAEVLWICNPHNPTGQLWSRASLEPLLRRFRLVICDEAFLPLVPDGEHQSLIPLVAETGNLVVIRSLTKLYGIAGLRLGYAVAQPERLQRWAQWRDPWPVNGIAMAVGQHVLSSTRRHQRWCRKTQAWAAREGAWMQQQLAVLPGITPMPSAVNYLLIRANRSLLPLREALEQHHRILLRDCRSFEGLGENWLRIGLQSRRNNRRIVSAMRKELSRTPLG</sequence>
<dbReference type="PANTHER" id="PTHR42885:SF1">
    <property type="entry name" value="THREONINE-PHOSPHATE DECARBOXYLASE"/>
    <property type="match status" value="1"/>
</dbReference>
<dbReference type="InterPro" id="IPR004838">
    <property type="entry name" value="NHTrfase_class1_PyrdxlP-BS"/>
</dbReference>
<dbReference type="EC" id="2.6.1.-" evidence="3"/>
<name>Q7U3U5_PARMW</name>
<keyword evidence="2" id="KW-0663">Pyridoxal phosphate</keyword>
<evidence type="ECO:0000259" key="4">
    <source>
        <dbReference type="Pfam" id="PF00155"/>
    </source>
</evidence>
<dbReference type="Gene3D" id="3.90.1150.10">
    <property type="entry name" value="Aspartate Aminotransferase, domain 1"/>
    <property type="match status" value="1"/>
</dbReference>
<comment type="similarity">
    <text evidence="3">Belongs to the class-I pyridoxal-phosphate-dependent aminotransferase family.</text>
</comment>
<dbReference type="EMBL" id="BX569695">
    <property type="protein sequence ID" value="CAE08849.1"/>
    <property type="molecule type" value="Genomic_DNA"/>
</dbReference>
<accession>Q7U3U5</accession>
<dbReference type="RefSeq" id="WP_011129187.1">
    <property type="nucleotide sequence ID" value="NC_005070.1"/>
</dbReference>
<evidence type="ECO:0000313" key="5">
    <source>
        <dbReference type="EMBL" id="CAE08849.1"/>
    </source>
</evidence>
<dbReference type="GO" id="GO:0030170">
    <property type="term" value="F:pyridoxal phosphate binding"/>
    <property type="evidence" value="ECO:0007669"/>
    <property type="project" value="InterPro"/>
</dbReference>
<feature type="domain" description="Aminotransferase class I/classII large" evidence="4">
    <location>
        <begin position="39"/>
        <end position="347"/>
    </location>
</feature>
<dbReference type="Gene3D" id="3.40.640.10">
    <property type="entry name" value="Type I PLP-dependent aspartate aminotransferase-like (Major domain)"/>
    <property type="match status" value="1"/>
</dbReference>
<evidence type="ECO:0000256" key="1">
    <source>
        <dbReference type="ARBA" id="ARBA00001933"/>
    </source>
</evidence>
<dbReference type="GO" id="GO:0008483">
    <property type="term" value="F:transaminase activity"/>
    <property type="evidence" value="ECO:0007669"/>
    <property type="project" value="UniProtKB-KW"/>
</dbReference>
<dbReference type="AlphaFoldDB" id="Q7U3U5"/>
<dbReference type="InterPro" id="IPR015424">
    <property type="entry name" value="PyrdxlP-dep_Trfase"/>
</dbReference>
<dbReference type="KEGG" id="syw:SYNW2334"/>
<keyword evidence="3 5" id="KW-0032">Aminotransferase</keyword>
<dbReference type="CDD" id="cd00609">
    <property type="entry name" value="AAT_like"/>
    <property type="match status" value="1"/>
</dbReference>
<dbReference type="eggNOG" id="COG0079">
    <property type="taxonomic scope" value="Bacteria"/>
</dbReference>
<proteinExistence type="inferred from homology"/>
<dbReference type="PROSITE" id="PS00105">
    <property type="entry name" value="AA_TRANSFER_CLASS_1"/>
    <property type="match status" value="1"/>
</dbReference>
<dbReference type="InterPro" id="IPR004839">
    <property type="entry name" value="Aminotransferase_I/II_large"/>
</dbReference>
<gene>
    <name evidence="5" type="primary">hisC/cobC</name>
    <name evidence="5" type="ordered locus">SYNW2334</name>
</gene>
<keyword evidence="6" id="KW-1185">Reference proteome</keyword>
<dbReference type="Proteomes" id="UP000001422">
    <property type="component" value="Chromosome"/>
</dbReference>
<evidence type="ECO:0000256" key="2">
    <source>
        <dbReference type="ARBA" id="ARBA00022898"/>
    </source>
</evidence>
<dbReference type="InterPro" id="IPR015421">
    <property type="entry name" value="PyrdxlP-dep_Trfase_major"/>
</dbReference>
<dbReference type="SUPFAM" id="SSF53383">
    <property type="entry name" value="PLP-dependent transferases"/>
    <property type="match status" value="1"/>
</dbReference>
<protein>
    <recommendedName>
        <fullName evidence="3">Aminotransferase</fullName>
        <ecNumber evidence="3">2.6.1.-</ecNumber>
    </recommendedName>
</protein>
<evidence type="ECO:0000313" key="6">
    <source>
        <dbReference type="Proteomes" id="UP000001422"/>
    </source>
</evidence>
<dbReference type="InterPro" id="IPR015422">
    <property type="entry name" value="PyrdxlP-dep_Trfase_small"/>
</dbReference>
<organism evidence="5 6">
    <name type="scientific">Parasynechococcus marenigrum (strain WH8102)</name>
    <dbReference type="NCBI Taxonomy" id="84588"/>
    <lineage>
        <taxon>Bacteria</taxon>
        <taxon>Bacillati</taxon>
        <taxon>Cyanobacteriota</taxon>
        <taxon>Cyanophyceae</taxon>
        <taxon>Synechococcales</taxon>
        <taxon>Prochlorococcaceae</taxon>
        <taxon>Parasynechococcus</taxon>
        <taxon>Parasynechococcus marenigrum</taxon>
    </lineage>
</organism>
<evidence type="ECO:0000256" key="3">
    <source>
        <dbReference type="RuleBase" id="RU000481"/>
    </source>
</evidence>
<keyword evidence="3 5" id="KW-0808">Transferase</keyword>
<dbReference type="Pfam" id="PF00155">
    <property type="entry name" value="Aminotran_1_2"/>
    <property type="match status" value="1"/>
</dbReference>
<dbReference type="STRING" id="84588.SYNW2334"/>
<dbReference type="HOGENOM" id="CLU_017584_3_2_3"/>